<gene>
    <name evidence="2" type="ORF">SAMN02745823_00542</name>
</gene>
<evidence type="ECO:0000313" key="3">
    <source>
        <dbReference type="Proteomes" id="UP000183995"/>
    </source>
</evidence>
<dbReference type="OrthoDB" id="307768at2"/>
<dbReference type="EMBL" id="FQXV01000001">
    <property type="protein sequence ID" value="SHH62807.1"/>
    <property type="molecule type" value="Genomic_DNA"/>
</dbReference>
<dbReference type="InterPro" id="IPR026268">
    <property type="entry name" value="RseC"/>
</dbReference>
<dbReference type="Proteomes" id="UP000183995">
    <property type="component" value="Unassembled WGS sequence"/>
</dbReference>
<dbReference type="PANTHER" id="PTHR35867">
    <property type="entry name" value="PROTEIN RSEC"/>
    <property type="match status" value="1"/>
</dbReference>
<keyword evidence="1" id="KW-0812">Transmembrane</keyword>
<reference evidence="2 3" key="1">
    <citation type="submission" date="2016-11" db="EMBL/GenBank/DDBJ databases">
        <authorList>
            <person name="Jaros S."/>
            <person name="Januszkiewicz K."/>
            <person name="Wedrychowicz H."/>
        </authorList>
    </citation>
    <scope>NUCLEOTIDE SEQUENCE [LARGE SCALE GENOMIC DNA]</scope>
    <source>
        <strain evidence="2 3">DSM 10068</strain>
    </source>
</reference>
<keyword evidence="1" id="KW-1133">Transmembrane helix</keyword>
<proteinExistence type="predicted"/>
<feature type="transmembrane region" description="Helical" evidence="1">
    <location>
        <begin position="100"/>
        <end position="117"/>
    </location>
</feature>
<dbReference type="AlphaFoldDB" id="A0A1M5UIJ9"/>
<sequence>MEVKTEEGIVLETDGSTAKVRAGRHTECENCGACPGSGASVLTVQNTIDAHVGQRVLFEIRDEQSLKGAFLIFVLPLLALFAGVWLGGALFSALSLSVPVGRVAGGAVLFALSALLVRHADKKHCSALPAIVKIIG</sequence>
<accession>A0A1M5UIJ9</accession>
<evidence type="ECO:0000313" key="2">
    <source>
        <dbReference type="EMBL" id="SHH62807.1"/>
    </source>
</evidence>
<dbReference type="Pfam" id="PF04246">
    <property type="entry name" value="RseC_MucC"/>
    <property type="match status" value="1"/>
</dbReference>
<dbReference type="STRING" id="1123282.SAMN02745823_00542"/>
<dbReference type="PIRSF" id="PIRSF004923">
    <property type="entry name" value="RseC"/>
    <property type="match status" value="1"/>
</dbReference>
<protein>
    <submittedName>
        <fullName evidence="2">Positive regulator of sigma(E), RseC/MucC</fullName>
    </submittedName>
</protein>
<keyword evidence="1" id="KW-0472">Membrane</keyword>
<dbReference type="RefSeq" id="WP_073076074.1">
    <property type="nucleotide sequence ID" value="NZ_FQXV01000001.1"/>
</dbReference>
<dbReference type="InterPro" id="IPR007359">
    <property type="entry name" value="SigmaE_reg_RseC_MucC"/>
</dbReference>
<keyword evidence="3" id="KW-1185">Reference proteome</keyword>
<name>A0A1M5UIJ9_9FIRM</name>
<feature type="transmembrane region" description="Helical" evidence="1">
    <location>
        <begin position="70"/>
        <end position="94"/>
    </location>
</feature>
<organism evidence="2 3">
    <name type="scientific">Sporobacter termitidis DSM 10068</name>
    <dbReference type="NCBI Taxonomy" id="1123282"/>
    <lineage>
        <taxon>Bacteria</taxon>
        <taxon>Bacillati</taxon>
        <taxon>Bacillota</taxon>
        <taxon>Clostridia</taxon>
        <taxon>Eubacteriales</taxon>
        <taxon>Oscillospiraceae</taxon>
        <taxon>Sporobacter</taxon>
    </lineage>
</organism>
<dbReference type="PANTHER" id="PTHR35867:SF1">
    <property type="entry name" value="PROTEIN RSEC"/>
    <property type="match status" value="1"/>
</dbReference>
<evidence type="ECO:0000256" key="1">
    <source>
        <dbReference type="SAM" id="Phobius"/>
    </source>
</evidence>